<dbReference type="Proteomes" id="UP000243904">
    <property type="component" value="Chromosome I"/>
</dbReference>
<gene>
    <name evidence="1" type="ORF">SAMN05444158_1645</name>
</gene>
<protein>
    <submittedName>
        <fullName evidence="1">Uncharacterized protein</fullName>
    </submittedName>
</protein>
<name>A0A1H1R4B5_9BRAD</name>
<proteinExistence type="predicted"/>
<reference evidence="2" key="1">
    <citation type="submission" date="2016-10" db="EMBL/GenBank/DDBJ databases">
        <authorList>
            <person name="Varghese N."/>
            <person name="Submissions S."/>
        </authorList>
    </citation>
    <scope>NUCLEOTIDE SEQUENCE [LARGE SCALE GENOMIC DNA]</scope>
    <source>
        <strain evidence="2">GAS369</strain>
    </source>
</reference>
<dbReference type="RefSeq" id="WP_146686884.1">
    <property type="nucleotide sequence ID" value="NZ_LT629750.1"/>
</dbReference>
<evidence type="ECO:0000313" key="1">
    <source>
        <dbReference type="EMBL" id="SDS30542.1"/>
    </source>
</evidence>
<dbReference type="EMBL" id="LT629750">
    <property type="protein sequence ID" value="SDS30542.1"/>
    <property type="molecule type" value="Genomic_DNA"/>
</dbReference>
<keyword evidence="2" id="KW-1185">Reference proteome</keyword>
<accession>A0A1H1R4B5</accession>
<dbReference type="AlphaFoldDB" id="A0A1H1R4B5"/>
<sequence>MAGNSMTFRILFPSSYSVEVSKLRQQLDEAHLAWSKEWKERQADFKIENIRFAHDPRWNKRFFSLQAAHDGESWFWQATHMIVVFGGLSI</sequence>
<organism evidence="1 2">
    <name type="scientific">Bradyrhizobium canariense</name>
    <dbReference type="NCBI Taxonomy" id="255045"/>
    <lineage>
        <taxon>Bacteria</taxon>
        <taxon>Pseudomonadati</taxon>
        <taxon>Pseudomonadota</taxon>
        <taxon>Alphaproteobacteria</taxon>
        <taxon>Hyphomicrobiales</taxon>
        <taxon>Nitrobacteraceae</taxon>
        <taxon>Bradyrhizobium</taxon>
    </lineage>
</organism>
<evidence type="ECO:0000313" key="2">
    <source>
        <dbReference type="Proteomes" id="UP000243904"/>
    </source>
</evidence>